<dbReference type="CDD" id="cd07381">
    <property type="entry name" value="MPP_CapA"/>
    <property type="match status" value="1"/>
</dbReference>
<evidence type="ECO:0000256" key="3">
    <source>
        <dbReference type="SAM" id="SignalP"/>
    </source>
</evidence>
<comment type="caution">
    <text evidence="5">The sequence shown here is derived from an EMBL/GenBank/DDBJ whole genome shotgun (WGS) entry which is preliminary data.</text>
</comment>
<dbReference type="PANTHER" id="PTHR33393:SF13">
    <property type="entry name" value="PGA BIOSYNTHESIS PROTEIN CAPA"/>
    <property type="match status" value="1"/>
</dbReference>
<feature type="chain" id="PRO_5026766383" evidence="3">
    <location>
        <begin position="31"/>
        <end position="412"/>
    </location>
</feature>
<keyword evidence="3" id="KW-0732">Signal</keyword>
<feature type="compositionally biased region" description="Low complexity" evidence="2">
    <location>
        <begin position="59"/>
        <end position="76"/>
    </location>
</feature>
<dbReference type="AlphaFoldDB" id="A0A6N8GTU2"/>
<dbReference type="SUPFAM" id="SSF56300">
    <property type="entry name" value="Metallo-dependent phosphatases"/>
    <property type="match status" value="1"/>
</dbReference>
<feature type="compositionally biased region" description="Low complexity" evidence="2">
    <location>
        <begin position="31"/>
        <end position="45"/>
    </location>
</feature>
<dbReference type="PANTHER" id="PTHR33393">
    <property type="entry name" value="POLYGLUTAMINE SYNTHESIS ACCESSORY PROTEIN RV0574C-RELATED"/>
    <property type="match status" value="1"/>
</dbReference>
<dbReference type="Pfam" id="PF09587">
    <property type="entry name" value="PGA_cap"/>
    <property type="match status" value="1"/>
</dbReference>
<dbReference type="InterPro" id="IPR029052">
    <property type="entry name" value="Metallo-depent_PP-like"/>
</dbReference>
<keyword evidence="6" id="KW-1185">Reference proteome</keyword>
<evidence type="ECO:0000313" key="6">
    <source>
        <dbReference type="Proteomes" id="UP000436989"/>
    </source>
</evidence>
<protein>
    <submittedName>
        <fullName evidence="5">CapA family protein</fullName>
    </submittedName>
</protein>
<dbReference type="RefSeq" id="WP_156270604.1">
    <property type="nucleotide sequence ID" value="NZ_WOGU01000018.1"/>
</dbReference>
<dbReference type="Proteomes" id="UP000436989">
    <property type="component" value="Unassembled WGS sequence"/>
</dbReference>
<evidence type="ECO:0000256" key="2">
    <source>
        <dbReference type="SAM" id="MobiDB-lite"/>
    </source>
</evidence>
<evidence type="ECO:0000313" key="5">
    <source>
        <dbReference type="EMBL" id="MUN64733.1"/>
    </source>
</evidence>
<feature type="domain" description="Capsule synthesis protein CapA" evidence="4">
    <location>
        <begin position="81"/>
        <end position="323"/>
    </location>
</feature>
<feature type="signal peptide" evidence="3">
    <location>
        <begin position="1"/>
        <end position="30"/>
    </location>
</feature>
<dbReference type="EMBL" id="WOGU01000018">
    <property type="protein sequence ID" value="MUN64733.1"/>
    <property type="molecule type" value="Genomic_DNA"/>
</dbReference>
<evidence type="ECO:0000256" key="1">
    <source>
        <dbReference type="ARBA" id="ARBA00005662"/>
    </source>
</evidence>
<reference evidence="5 6" key="1">
    <citation type="submission" date="2019-12" db="EMBL/GenBank/DDBJ databases">
        <authorList>
            <person name="Shi Y."/>
        </authorList>
    </citation>
    <scope>NUCLEOTIDE SEQUENCE [LARGE SCALE GENOMIC DNA]</scope>
    <source>
        <strain evidence="5 6">JCM 17929</strain>
    </source>
</reference>
<evidence type="ECO:0000259" key="4">
    <source>
        <dbReference type="SMART" id="SM00854"/>
    </source>
</evidence>
<dbReference type="Gene3D" id="3.60.21.10">
    <property type="match status" value="1"/>
</dbReference>
<proteinExistence type="inferred from homology"/>
<dbReference type="PROSITE" id="PS51257">
    <property type="entry name" value="PROKAR_LIPOPROTEIN"/>
    <property type="match status" value="1"/>
</dbReference>
<sequence>MTPRLLHRPGRRAAAAALLAALLGAGPGLAGCSAPEDPGADPGAASGAGPGGPAGDDPGGSSAANPSAADPSGAAAPDQVEIVVTGDVLLHPGLWEQAEADGGGELDFGPLVEGLRPFTQDADLAICDMETPLAAAGGPYSGYPAFEVPPQIVAALAGIGYDACTTATNHALDAGEEGLERTLGVLDGAGIASTGSYRTEAEAAEPLVLDAGGVRVGLVAGTYGLNGNVPDAPWRVDLLDVPEMVEKARRARAAGAEIVLAAVHAGQEYSSAPDPQQLEVTHALADSGEFDFVYGHHTHSALPLERHGDTWIAHGLGNSLSEHATRVPVNNEGLTVRMSFTREDGRWVAGDPVWTPHILTLDPVRWCALPAEQVCRSPEEDAASLARTAATVESMGAAADGARPWRALTAGP</sequence>
<feature type="compositionally biased region" description="Gly residues" evidence="2">
    <location>
        <begin position="46"/>
        <end position="58"/>
    </location>
</feature>
<gene>
    <name evidence="5" type="ORF">GMA12_16565</name>
</gene>
<feature type="region of interest" description="Disordered" evidence="2">
    <location>
        <begin position="31"/>
        <end position="76"/>
    </location>
</feature>
<dbReference type="SMART" id="SM00854">
    <property type="entry name" value="PGA_cap"/>
    <property type="match status" value="1"/>
</dbReference>
<organism evidence="5 6">
    <name type="scientific">Kocuria sediminis</name>
    <dbReference type="NCBI Taxonomy" id="1038857"/>
    <lineage>
        <taxon>Bacteria</taxon>
        <taxon>Bacillati</taxon>
        <taxon>Actinomycetota</taxon>
        <taxon>Actinomycetes</taxon>
        <taxon>Micrococcales</taxon>
        <taxon>Micrococcaceae</taxon>
        <taxon>Kocuria</taxon>
    </lineage>
</organism>
<accession>A0A6N8GTU2</accession>
<comment type="similarity">
    <text evidence="1">Belongs to the CapA family.</text>
</comment>
<dbReference type="InterPro" id="IPR052169">
    <property type="entry name" value="CW_Biosynth-Accessory"/>
</dbReference>
<dbReference type="InterPro" id="IPR019079">
    <property type="entry name" value="Capsule_synth_CapA"/>
</dbReference>
<name>A0A6N8GTU2_9MICC</name>